<dbReference type="EMBL" id="CP136051">
    <property type="protein sequence ID" value="WOK06892.1"/>
    <property type="molecule type" value="Genomic_DNA"/>
</dbReference>
<dbReference type="Proteomes" id="UP001302349">
    <property type="component" value="Chromosome"/>
</dbReference>
<reference evidence="3 4" key="1">
    <citation type="journal article" date="2023" name="Microbiol. Resour. Announc.">
        <title>Complete Genome Sequence of Imperialibacter roseus strain P4T.</title>
        <authorList>
            <person name="Tizabi D.R."/>
            <person name="Bachvaroff T."/>
            <person name="Hill R.T."/>
        </authorList>
    </citation>
    <scope>NUCLEOTIDE SEQUENCE [LARGE SCALE GENOMIC DNA]</scope>
    <source>
        <strain evidence="3 4">P4T</strain>
    </source>
</reference>
<name>A0ABZ0ITG5_9BACT</name>
<organism evidence="3 4">
    <name type="scientific">Imperialibacter roseus</name>
    <dbReference type="NCBI Taxonomy" id="1324217"/>
    <lineage>
        <taxon>Bacteria</taxon>
        <taxon>Pseudomonadati</taxon>
        <taxon>Bacteroidota</taxon>
        <taxon>Cytophagia</taxon>
        <taxon>Cytophagales</taxon>
        <taxon>Flammeovirgaceae</taxon>
        <taxon>Imperialibacter</taxon>
    </lineage>
</organism>
<keyword evidence="1" id="KW-0175">Coiled coil</keyword>
<sequence length="336" mass="38319">MKLSQLFTRALLPLLLIGCASPRMQRDVSEAHAKDLRFLMENDSIRLIELDAAKTEKAAVEAMLLATEAELDEARAMMERFRNELAEPIVARNPIDEVYDSLLAVSRLYRQRYVVANGEISRQEQYLADTLAARQMGLRQQISELSEVEFDGELLVNCPSTMLETVPETITAVVSKVLNRQEIIGAIATAQNITIDESADNTTAFRVVLTDKIRLSVEFDPADFELLSEAKSFERTLSEDREEWFDWYIKPLRPGSNKQLVFVLENLGSNGEWLQRIPAQRREIEVGVKASSFFVNVWVFIRENPEWALTSIIIPIVTFLVGWWKGRKKKKKEAPV</sequence>
<evidence type="ECO:0000313" key="4">
    <source>
        <dbReference type="Proteomes" id="UP001302349"/>
    </source>
</evidence>
<protein>
    <recommendedName>
        <fullName evidence="5">Lipoprotein</fullName>
    </recommendedName>
</protein>
<evidence type="ECO:0000256" key="1">
    <source>
        <dbReference type="SAM" id="Coils"/>
    </source>
</evidence>
<gene>
    <name evidence="3" type="ORF">RT717_27875</name>
</gene>
<accession>A0ABZ0ITG5</accession>
<keyword evidence="4" id="KW-1185">Reference proteome</keyword>
<proteinExistence type="predicted"/>
<feature type="transmembrane region" description="Helical" evidence="2">
    <location>
        <begin position="307"/>
        <end position="324"/>
    </location>
</feature>
<evidence type="ECO:0000313" key="3">
    <source>
        <dbReference type="EMBL" id="WOK06892.1"/>
    </source>
</evidence>
<feature type="coiled-coil region" evidence="1">
    <location>
        <begin position="50"/>
        <end position="84"/>
    </location>
</feature>
<evidence type="ECO:0000256" key="2">
    <source>
        <dbReference type="SAM" id="Phobius"/>
    </source>
</evidence>
<keyword evidence="2" id="KW-0472">Membrane</keyword>
<keyword evidence="2" id="KW-0812">Transmembrane</keyword>
<keyword evidence="2" id="KW-1133">Transmembrane helix</keyword>
<dbReference type="RefSeq" id="WP_317489585.1">
    <property type="nucleotide sequence ID" value="NZ_CP136051.1"/>
</dbReference>
<evidence type="ECO:0008006" key="5">
    <source>
        <dbReference type="Google" id="ProtNLM"/>
    </source>
</evidence>